<dbReference type="InterPro" id="IPR004574">
    <property type="entry name" value="Alkb"/>
</dbReference>
<evidence type="ECO:0000313" key="8">
    <source>
        <dbReference type="EMBL" id="KAJ1962622.1"/>
    </source>
</evidence>
<evidence type="ECO:0000256" key="2">
    <source>
        <dbReference type="ARBA" id="ARBA00022964"/>
    </source>
</evidence>
<proteinExistence type="predicted"/>
<evidence type="ECO:0000256" key="6">
    <source>
        <dbReference type="SAM" id="MobiDB-lite"/>
    </source>
</evidence>
<evidence type="ECO:0000256" key="5">
    <source>
        <dbReference type="PIRSR" id="PIRSR604574-2"/>
    </source>
</evidence>
<dbReference type="PANTHER" id="PTHR16557:SF2">
    <property type="entry name" value="NUCLEIC ACID DIOXYGENASE ALKBH1"/>
    <property type="match status" value="1"/>
</dbReference>
<gene>
    <name evidence="8" type="ORF">IWQ62_003467</name>
</gene>
<feature type="region of interest" description="Disordered" evidence="6">
    <location>
        <begin position="17"/>
        <end position="47"/>
    </location>
</feature>
<dbReference type="Pfam" id="PF13532">
    <property type="entry name" value="2OG-FeII_Oxy_2"/>
    <property type="match status" value="1"/>
</dbReference>
<dbReference type="EMBL" id="JANBPY010000938">
    <property type="protein sequence ID" value="KAJ1962622.1"/>
    <property type="molecule type" value="Genomic_DNA"/>
</dbReference>
<dbReference type="PANTHER" id="PTHR16557">
    <property type="entry name" value="ALKYLATED DNA REPAIR PROTEIN ALKB-RELATED"/>
    <property type="match status" value="1"/>
</dbReference>
<evidence type="ECO:0000259" key="7">
    <source>
        <dbReference type="PROSITE" id="PS51471"/>
    </source>
</evidence>
<dbReference type="Gene3D" id="2.60.120.590">
    <property type="entry name" value="Alpha-ketoglutarate-dependent dioxygenase AlkB-like"/>
    <property type="match status" value="1"/>
</dbReference>
<dbReference type="GO" id="GO:0046872">
    <property type="term" value="F:metal ion binding"/>
    <property type="evidence" value="ECO:0007669"/>
    <property type="project" value="UniProtKB-KW"/>
</dbReference>
<dbReference type="InterPro" id="IPR037151">
    <property type="entry name" value="AlkB-like_sf"/>
</dbReference>
<reference evidence="8" key="1">
    <citation type="submission" date="2022-07" db="EMBL/GenBank/DDBJ databases">
        <title>Phylogenomic reconstructions and comparative analyses of Kickxellomycotina fungi.</title>
        <authorList>
            <person name="Reynolds N.K."/>
            <person name="Stajich J.E."/>
            <person name="Barry K."/>
            <person name="Grigoriev I.V."/>
            <person name="Crous P."/>
            <person name="Smith M.E."/>
        </authorList>
    </citation>
    <scope>NUCLEOTIDE SEQUENCE</scope>
    <source>
        <strain evidence="8">RSA 1196</strain>
    </source>
</reference>
<evidence type="ECO:0000256" key="4">
    <source>
        <dbReference type="ARBA" id="ARBA00023004"/>
    </source>
</evidence>
<dbReference type="SUPFAM" id="SSF51197">
    <property type="entry name" value="Clavaminate synthase-like"/>
    <property type="match status" value="1"/>
</dbReference>
<dbReference type="OrthoDB" id="6614653at2759"/>
<dbReference type="GO" id="GO:0005737">
    <property type="term" value="C:cytoplasm"/>
    <property type="evidence" value="ECO:0007669"/>
    <property type="project" value="TreeGrafter"/>
</dbReference>
<keyword evidence="2" id="KW-0223">Dioxygenase</keyword>
<feature type="non-terminal residue" evidence="8">
    <location>
        <position position="1"/>
    </location>
</feature>
<keyword evidence="3" id="KW-0560">Oxidoreductase</keyword>
<dbReference type="AlphaFoldDB" id="A0A9W8APB4"/>
<keyword evidence="9" id="KW-1185">Reference proteome</keyword>
<dbReference type="InterPro" id="IPR005123">
    <property type="entry name" value="Oxoglu/Fe-dep_dioxygenase_dom"/>
</dbReference>
<name>A0A9W8APB4_9FUNG</name>
<dbReference type="Proteomes" id="UP001150925">
    <property type="component" value="Unassembled WGS sequence"/>
</dbReference>
<evidence type="ECO:0000256" key="3">
    <source>
        <dbReference type="ARBA" id="ARBA00023002"/>
    </source>
</evidence>
<feature type="compositionally biased region" description="Basic and acidic residues" evidence="6">
    <location>
        <begin position="185"/>
        <end position="199"/>
    </location>
</feature>
<dbReference type="GO" id="GO:0005634">
    <property type="term" value="C:nucleus"/>
    <property type="evidence" value="ECO:0007669"/>
    <property type="project" value="TreeGrafter"/>
</dbReference>
<dbReference type="GO" id="GO:0051213">
    <property type="term" value="F:dioxygenase activity"/>
    <property type="evidence" value="ECO:0007669"/>
    <property type="project" value="UniProtKB-KW"/>
</dbReference>
<protein>
    <recommendedName>
        <fullName evidence="7">Fe2OG dioxygenase domain-containing protein</fullName>
    </recommendedName>
</protein>
<feature type="binding site" evidence="5">
    <location>
        <position position="418"/>
    </location>
    <ligand>
        <name>Fe cation</name>
        <dbReference type="ChEBI" id="CHEBI:24875"/>
        <note>catalytic</note>
    </ligand>
</feature>
<feature type="binding site" evidence="5">
    <location>
        <position position="364"/>
    </location>
    <ligand>
        <name>Fe cation</name>
        <dbReference type="ChEBI" id="CHEBI:24875"/>
        <note>catalytic</note>
    </ligand>
</feature>
<evidence type="ECO:0000256" key="1">
    <source>
        <dbReference type="ARBA" id="ARBA00022723"/>
    </source>
</evidence>
<feature type="binding site" evidence="5">
    <location>
        <position position="362"/>
    </location>
    <ligand>
        <name>Fe cation</name>
        <dbReference type="ChEBI" id="CHEBI:24875"/>
        <note>catalytic</note>
    </ligand>
</feature>
<accession>A0A9W8APB4</accession>
<comment type="caution">
    <text evidence="8">The sequence shown here is derived from an EMBL/GenBank/DDBJ whole genome shotgun (WGS) entry which is preliminary data.</text>
</comment>
<keyword evidence="1 5" id="KW-0479">Metal-binding</keyword>
<dbReference type="InterPro" id="IPR027450">
    <property type="entry name" value="AlkB-like"/>
</dbReference>
<evidence type="ECO:0000313" key="9">
    <source>
        <dbReference type="Proteomes" id="UP001150925"/>
    </source>
</evidence>
<keyword evidence="4 5" id="KW-0408">Iron</keyword>
<organism evidence="8 9">
    <name type="scientific">Dispira parvispora</name>
    <dbReference type="NCBI Taxonomy" id="1520584"/>
    <lineage>
        <taxon>Eukaryota</taxon>
        <taxon>Fungi</taxon>
        <taxon>Fungi incertae sedis</taxon>
        <taxon>Zoopagomycota</taxon>
        <taxon>Kickxellomycotina</taxon>
        <taxon>Dimargaritomycetes</taxon>
        <taxon>Dimargaritales</taxon>
        <taxon>Dimargaritaceae</taxon>
        <taxon>Dispira</taxon>
    </lineage>
</organism>
<feature type="compositionally biased region" description="Low complexity" evidence="6">
    <location>
        <begin position="200"/>
        <end position="211"/>
    </location>
</feature>
<comment type="cofactor">
    <cofactor evidence="5">
        <name>Fe(2+)</name>
        <dbReference type="ChEBI" id="CHEBI:29033"/>
    </cofactor>
    <text evidence="5">Binds 1 Fe(2+) ion per subunit.</text>
</comment>
<feature type="region of interest" description="Disordered" evidence="6">
    <location>
        <begin position="181"/>
        <end position="229"/>
    </location>
</feature>
<dbReference type="PROSITE" id="PS51471">
    <property type="entry name" value="FE2OG_OXY"/>
    <property type="match status" value="1"/>
</dbReference>
<feature type="compositionally biased region" description="Basic and acidic residues" evidence="6">
    <location>
        <begin position="33"/>
        <end position="42"/>
    </location>
</feature>
<feature type="domain" description="Fe2OG dioxygenase" evidence="7">
    <location>
        <begin position="339"/>
        <end position="465"/>
    </location>
</feature>
<sequence length="553" mass="62481">MSSESSTLGKPTFADVEFKPDLSRRQQKRALFQKRDRDRQGYKNDTPFRQVERQYRVRIPPPDLSQVLDFSNLENNSIEYQQRIVPITLNTDWFTAVQDAPDLFGVHAKCADIPRTGYMVKDFPGFIFIPNPFTPQAQRQWVKRCLREYAMPPAKSNLEALYRMPSAGVWNLYEQGERNQWPAGDTRRGVSKLSREDNTSAKTATAATSSSNMNEEDPPAYQVTTDTQLSSGDSMVDAAQLVPKLRWVTLGYQYNWSIKEYFWDSPLPFPGPVARLAQTVVQGIHDVGYRYADEQNFTSSTSADPTADPDKKVQPQYTVLPCETSSTKAQDQGYIHRYDPHLFQAEAGVVNFYQNRDSLMGHQDRSERNMTAPLVSVSLGNTAIFVIGEETKDVLPLAIYLRSGDIVCMCGPRRRAFHGVPRILEDTLPSYLAPTEEVITEDPDWALFGEYMTSTRLNINVRQVRMDDFQLQYLTVAPVQESSTVGKASQVTCRTLSTGSFSRESRPAANFLLPSNDQLARWEYVATVLFNEVGIFHSTTEQGAYDLGAENPA</sequence>